<evidence type="ECO:0000256" key="2">
    <source>
        <dbReference type="ARBA" id="ARBA00023002"/>
    </source>
</evidence>
<reference evidence="5" key="1">
    <citation type="journal article" date="2014" name="Proc. Natl. Acad. Sci. U.S.A.">
        <title>Extensive sampling of basidiomycete genomes demonstrates inadequacy of the white-rot/brown-rot paradigm for wood decay fungi.</title>
        <authorList>
            <person name="Riley R."/>
            <person name="Salamov A.A."/>
            <person name="Brown D.W."/>
            <person name="Nagy L.G."/>
            <person name="Floudas D."/>
            <person name="Held B.W."/>
            <person name="Levasseur A."/>
            <person name="Lombard V."/>
            <person name="Morin E."/>
            <person name="Otillar R."/>
            <person name="Lindquist E.A."/>
            <person name="Sun H."/>
            <person name="LaButti K.M."/>
            <person name="Schmutz J."/>
            <person name="Jabbour D."/>
            <person name="Luo H."/>
            <person name="Baker S.E."/>
            <person name="Pisabarro A.G."/>
            <person name="Walton J.D."/>
            <person name="Blanchette R.A."/>
            <person name="Henrissat B."/>
            <person name="Martin F."/>
            <person name="Cullen D."/>
            <person name="Hibbett D.S."/>
            <person name="Grigoriev I.V."/>
        </authorList>
    </citation>
    <scope>NUCLEOTIDE SEQUENCE [LARGE SCALE GENOMIC DNA]</scope>
    <source>
        <strain evidence="5">MUCL 33604</strain>
    </source>
</reference>
<dbReference type="Gene3D" id="2.60.120.330">
    <property type="entry name" value="B-lactam Antibiotic, Isopenicillin N Synthase, Chain"/>
    <property type="match status" value="1"/>
</dbReference>
<dbReference type="AlphaFoldDB" id="A0A067Q8A5"/>
<accession>A0A067Q8A5</accession>
<evidence type="ECO:0000313" key="4">
    <source>
        <dbReference type="EMBL" id="KDQ63209.1"/>
    </source>
</evidence>
<dbReference type="STRING" id="933084.A0A067Q8A5"/>
<gene>
    <name evidence="4" type="ORF">JAAARDRAFT_370974</name>
</gene>
<dbReference type="GO" id="GO:0046872">
    <property type="term" value="F:metal ion binding"/>
    <property type="evidence" value="ECO:0007669"/>
    <property type="project" value="UniProtKB-KW"/>
</dbReference>
<keyword evidence="2" id="KW-0560">Oxidoreductase</keyword>
<name>A0A067Q8A5_9AGAM</name>
<keyword evidence="1" id="KW-0479">Metal-binding</keyword>
<dbReference type="EMBL" id="KL197710">
    <property type="protein sequence ID" value="KDQ63209.1"/>
    <property type="molecule type" value="Genomic_DNA"/>
</dbReference>
<dbReference type="GO" id="GO:0016491">
    <property type="term" value="F:oxidoreductase activity"/>
    <property type="evidence" value="ECO:0007669"/>
    <property type="project" value="UniProtKB-KW"/>
</dbReference>
<dbReference type="Proteomes" id="UP000027265">
    <property type="component" value="Unassembled WGS sequence"/>
</dbReference>
<dbReference type="SUPFAM" id="SSF51197">
    <property type="entry name" value="Clavaminate synthase-like"/>
    <property type="match status" value="1"/>
</dbReference>
<protein>
    <recommendedName>
        <fullName evidence="6">Isopenicillin N synthase-like Fe(2+) 2OG dioxygenase domain-containing protein</fullName>
    </recommendedName>
</protein>
<proteinExistence type="predicted"/>
<dbReference type="OrthoDB" id="10248513at2759"/>
<dbReference type="FunFam" id="2.60.120.330:FF:000039">
    <property type="entry name" value="Unplaced genomic scaffold supercont1.13, whole genome shotgun sequence"/>
    <property type="match status" value="1"/>
</dbReference>
<dbReference type="InterPro" id="IPR027443">
    <property type="entry name" value="IPNS-like_sf"/>
</dbReference>
<evidence type="ECO:0000256" key="3">
    <source>
        <dbReference type="ARBA" id="ARBA00023004"/>
    </source>
</evidence>
<organism evidence="4 5">
    <name type="scientific">Jaapia argillacea MUCL 33604</name>
    <dbReference type="NCBI Taxonomy" id="933084"/>
    <lineage>
        <taxon>Eukaryota</taxon>
        <taxon>Fungi</taxon>
        <taxon>Dikarya</taxon>
        <taxon>Basidiomycota</taxon>
        <taxon>Agaricomycotina</taxon>
        <taxon>Agaricomycetes</taxon>
        <taxon>Agaricomycetidae</taxon>
        <taxon>Jaapiales</taxon>
        <taxon>Jaapiaceae</taxon>
        <taxon>Jaapia</taxon>
    </lineage>
</organism>
<dbReference type="HOGENOM" id="CLU_047601_0_0_1"/>
<dbReference type="PANTHER" id="PTHR10209">
    <property type="entry name" value="OXIDOREDUCTASE, 2OG-FE II OXYGENASE FAMILY PROTEIN"/>
    <property type="match status" value="1"/>
</dbReference>
<evidence type="ECO:0000313" key="5">
    <source>
        <dbReference type="Proteomes" id="UP000027265"/>
    </source>
</evidence>
<sequence>MSLPTLPVVDLDLFLSQTTASEAVVQECKKAADALITYGALILHDSRVSEDDNTAFLDLLEDYFNQPLPDLQKDECPELGYQVGVTLENTEKPSCAVHAPCLAVIAGLEPSERPLDITAHQPDPKCRFFWKMGAQPPYKTLFPSLNAQNVVPQSEDIKKRWEPIMEKWGKSMKDAVENLAEMAAIGLGLSRDTFTEAGRYGPHLLAPTASDLRKYYEKDTILAGFHTDLNFLTIHGRSRYPGLHIWARNTGKRIPVKFPATGRYLLVQAGKQLEHITGGLVKAGYHEVVVNENTVEVCTIFRRDTEIANGSLGVQTIQRRKRENPDRPLIRISSTFFWHLSSDYDLVPIPSLADRAKAIRANEFDLGKMVEVEEPLYEPMKVGQQVQNELRHIALMA</sequence>
<evidence type="ECO:0008006" key="6">
    <source>
        <dbReference type="Google" id="ProtNLM"/>
    </source>
</evidence>
<keyword evidence="3" id="KW-0408">Iron</keyword>
<evidence type="ECO:0000256" key="1">
    <source>
        <dbReference type="ARBA" id="ARBA00022723"/>
    </source>
</evidence>
<dbReference type="PANTHER" id="PTHR10209:SF874">
    <property type="entry name" value="2-OXOGLUTARATE (2OG) AND FE(II)-DEPENDENT OXYGENASE SUPERFAMILY PROTEIN"/>
    <property type="match status" value="1"/>
</dbReference>
<dbReference type="InParanoid" id="A0A067Q8A5"/>
<keyword evidence="5" id="KW-1185">Reference proteome</keyword>